<dbReference type="AlphaFoldDB" id="A0AA88ANU9"/>
<evidence type="ECO:0000313" key="2">
    <source>
        <dbReference type="Proteomes" id="UP001187192"/>
    </source>
</evidence>
<organism evidence="1 2">
    <name type="scientific">Ficus carica</name>
    <name type="common">Common fig</name>
    <dbReference type="NCBI Taxonomy" id="3494"/>
    <lineage>
        <taxon>Eukaryota</taxon>
        <taxon>Viridiplantae</taxon>
        <taxon>Streptophyta</taxon>
        <taxon>Embryophyta</taxon>
        <taxon>Tracheophyta</taxon>
        <taxon>Spermatophyta</taxon>
        <taxon>Magnoliopsida</taxon>
        <taxon>eudicotyledons</taxon>
        <taxon>Gunneridae</taxon>
        <taxon>Pentapetalae</taxon>
        <taxon>rosids</taxon>
        <taxon>fabids</taxon>
        <taxon>Rosales</taxon>
        <taxon>Moraceae</taxon>
        <taxon>Ficeae</taxon>
        <taxon>Ficus</taxon>
    </lineage>
</organism>
<protein>
    <submittedName>
        <fullName evidence="1">Uncharacterized protein</fullName>
    </submittedName>
</protein>
<name>A0AA88ANU9_FICCA</name>
<keyword evidence="2" id="KW-1185">Reference proteome</keyword>
<dbReference type="Proteomes" id="UP001187192">
    <property type="component" value="Unassembled WGS sequence"/>
</dbReference>
<reference evidence="1" key="1">
    <citation type="submission" date="2023-07" db="EMBL/GenBank/DDBJ databases">
        <title>draft genome sequence of fig (Ficus carica).</title>
        <authorList>
            <person name="Takahashi T."/>
            <person name="Nishimura K."/>
        </authorList>
    </citation>
    <scope>NUCLEOTIDE SEQUENCE</scope>
</reference>
<comment type="caution">
    <text evidence="1">The sequence shown here is derived from an EMBL/GenBank/DDBJ whole genome shotgun (WGS) entry which is preliminary data.</text>
</comment>
<evidence type="ECO:0000313" key="1">
    <source>
        <dbReference type="EMBL" id="GMN49558.1"/>
    </source>
</evidence>
<proteinExistence type="predicted"/>
<dbReference type="EMBL" id="BTGU01000031">
    <property type="protein sequence ID" value="GMN49558.1"/>
    <property type="molecule type" value="Genomic_DNA"/>
</dbReference>
<gene>
    <name evidence="1" type="ORF">TIFTF001_018732</name>
</gene>
<sequence>MDVWLGLWTRVGVGFQYGVGGQGLRYHDDGQGRVSGLGSGLGFRTKSGLDFEVGIKFWGSGYETWVGVWLQVQGRVIGRRSRSGSGSGFETRVEVRFRGRGQGRKSGSGFETKVEVGVGLRDGGRGRILGQGLGLGYVIGFQGYSRF</sequence>
<accession>A0AA88ANU9</accession>